<reference evidence="4 5" key="1">
    <citation type="submission" date="2022-05" db="EMBL/GenBank/DDBJ databases">
        <authorList>
            <consortium name="Genoscope - CEA"/>
            <person name="William W."/>
        </authorList>
    </citation>
    <scope>NUCLEOTIDE SEQUENCE [LARGE SCALE GENOMIC DNA]</scope>
</reference>
<feature type="compositionally biased region" description="Pro residues" evidence="3">
    <location>
        <begin position="210"/>
        <end position="233"/>
    </location>
</feature>
<feature type="compositionally biased region" description="Polar residues" evidence="3">
    <location>
        <begin position="363"/>
        <end position="382"/>
    </location>
</feature>
<feature type="compositionally biased region" description="Basic and acidic residues" evidence="3">
    <location>
        <begin position="411"/>
        <end position="421"/>
    </location>
</feature>
<evidence type="ECO:0000313" key="4">
    <source>
        <dbReference type="EMBL" id="CAH3182629.1"/>
    </source>
</evidence>
<proteinExistence type="inferred from homology"/>
<dbReference type="Pfam" id="PF05308">
    <property type="entry name" value="Mito_fiss_reg"/>
    <property type="match status" value="1"/>
</dbReference>
<dbReference type="Proteomes" id="UP001159427">
    <property type="component" value="Unassembled WGS sequence"/>
</dbReference>
<name>A0ABN8RUH1_9CNID</name>
<sequence>MGRKRKRGQSRHDWGIPTSRKQKKKRKIRGKIFNRGVKAEKQGAYLINSMMENISLETSTLPRERHQQDSTPPCCINIPAKQVSKKPRLCGVSSFFIRLKSFSGIFQRPTRFSSVRNVFLLLDWLRQIFGCGLQTLGKILLSKKNITIKDGGNNSQQVMKRITDLEEEVTFLKSEIAKIMKTSCPCGNNAVECSTTKEGYMVHSLSKVIAPPPPPPPPAPPPPPPVLPPPAPPLAFLKRKQSGSKGVDSSETKKKPTTALVTLEDLKKVKLRKVSPKKNRLRVKENIESNTGTDVSLKIQPQKPELRKINQRKDLPQCVISLREIKKVTLKKRTAESEIDKVKLRTPEEMIITRSKLRKVNITRSPGGTPLVSNRNKENGTGLTPMMTKALQRKFQQAHPYSSPDSPTARRSKDKEILILH</sequence>
<dbReference type="InterPro" id="IPR007972">
    <property type="entry name" value="Mtfr1"/>
</dbReference>
<evidence type="ECO:0000313" key="5">
    <source>
        <dbReference type="Proteomes" id="UP001159427"/>
    </source>
</evidence>
<evidence type="ECO:0000256" key="2">
    <source>
        <dbReference type="SAM" id="Coils"/>
    </source>
</evidence>
<keyword evidence="5" id="KW-1185">Reference proteome</keyword>
<feature type="region of interest" description="Disordered" evidence="3">
    <location>
        <begin position="363"/>
        <end position="421"/>
    </location>
</feature>
<dbReference type="PANTHER" id="PTHR23330:SF9">
    <property type="entry name" value="PROLINE-RICH PROTEIN 11"/>
    <property type="match status" value="1"/>
</dbReference>
<feature type="region of interest" description="Disordered" evidence="3">
    <location>
        <begin position="1"/>
        <end position="27"/>
    </location>
</feature>
<feature type="coiled-coil region" evidence="2">
    <location>
        <begin position="155"/>
        <end position="182"/>
    </location>
</feature>
<evidence type="ECO:0000256" key="1">
    <source>
        <dbReference type="ARBA" id="ARBA00005807"/>
    </source>
</evidence>
<protein>
    <recommendedName>
        <fullName evidence="6">Proline-rich protein 11</fullName>
    </recommendedName>
</protein>
<evidence type="ECO:0008006" key="6">
    <source>
        <dbReference type="Google" id="ProtNLM"/>
    </source>
</evidence>
<comment type="caution">
    <text evidence="4">The sequence shown here is derived from an EMBL/GenBank/DDBJ whole genome shotgun (WGS) entry which is preliminary data.</text>
</comment>
<comment type="similarity">
    <text evidence="1">Belongs to the MTFR1 family.</text>
</comment>
<accession>A0ABN8RUH1</accession>
<dbReference type="PANTHER" id="PTHR23330">
    <property type="entry name" value="P300 TRANSCRIPTIONAL COFACTOR JMY-RELATED"/>
    <property type="match status" value="1"/>
</dbReference>
<keyword evidence="2" id="KW-0175">Coiled coil</keyword>
<evidence type="ECO:0000256" key="3">
    <source>
        <dbReference type="SAM" id="MobiDB-lite"/>
    </source>
</evidence>
<dbReference type="EMBL" id="CALNXI010002077">
    <property type="protein sequence ID" value="CAH3182629.1"/>
    <property type="molecule type" value="Genomic_DNA"/>
</dbReference>
<gene>
    <name evidence="4" type="ORF">PEVE_00014298</name>
</gene>
<organism evidence="4 5">
    <name type="scientific">Porites evermanni</name>
    <dbReference type="NCBI Taxonomy" id="104178"/>
    <lineage>
        <taxon>Eukaryota</taxon>
        <taxon>Metazoa</taxon>
        <taxon>Cnidaria</taxon>
        <taxon>Anthozoa</taxon>
        <taxon>Hexacorallia</taxon>
        <taxon>Scleractinia</taxon>
        <taxon>Fungiina</taxon>
        <taxon>Poritidae</taxon>
        <taxon>Porites</taxon>
    </lineage>
</organism>
<feature type="region of interest" description="Disordered" evidence="3">
    <location>
        <begin position="206"/>
        <end position="255"/>
    </location>
</feature>